<gene>
    <name evidence="1" type="ORF">QFZ26_002011</name>
</gene>
<dbReference type="GO" id="GO:0008821">
    <property type="term" value="F:crossover junction DNA endonuclease activity"/>
    <property type="evidence" value="ECO:0007669"/>
    <property type="project" value="UniProtKB-EC"/>
</dbReference>
<sequence length="141" mass="15971">MSSHLGVPDGAEPATVQEPAAPFSTTFTFEWAKAPLSMNDRMHHIVKAKLTAELRSLMHAAARHIPDLGRCEVRLVWFVSTRRRRDDENIVATLKPLCDGLVDAEVVEDDTREFMVKHMPEIRYEKGCTPHFEFTVTELPA</sequence>
<dbReference type="EMBL" id="JAUSYY010000001">
    <property type="protein sequence ID" value="MDQ0894456.1"/>
    <property type="molecule type" value="Genomic_DNA"/>
</dbReference>
<dbReference type="EC" id="3.1.21.10" evidence="1"/>
<protein>
    <submittedName>
        <fullName evidence="1">Crossover junction endodeoxyribonuclease RusA</fullName>
        <ecNumber evidence="1">3.1.21.10</ecNumber>
    </submittedName>
</protein>
<dbReference type="InterPro" id="IPR036614">
    <property type="entry name" value="RusA-like_sf"/>
</dbReference>
<proteinExistence type="predicted"/>
<dbReference type="SUPFAM" id="SSF103084">
    <property type="entry name" value="Holliday junction resolvase RusA"/>
    <property type="match status" value="1"/>
</dbReference>
<comment type="caution">
    <text evidence="1">The sequence shown here is derived from an EMBL/GenBank/DDBJ whole genome shotgun (WGS) entry which is preliminary data.</text>
</comment>
<keyword evidence="1" id="KW-0378">Hydrolase</keyword>
<name>A0ABU0R8Q2_9MICO</name>
<evidence type="ECO:0000313" key="1">
    <source>
        <dbReference type="EMBL" id="MDQ0894456.1"/>
    </source>
</evidence>
<dbReference type="Proteomes" id="UP001239083">
    <property type="component" value="Unassembled WGS sequence"/>
</dbReference>
<reference evidence="1 2" key="1">
    <citation type="submission" date="2023-07" db="EMBL/GenBank/DDBJ databases">
        <title>Comparative genomics of wheat-associated soil bacteria to identify genetic determinants of phenazine resistance.</title>
        <authorList>
            <person name="Mouncey N."/>
        </authorList>
    </citation>
    <scope>NUCLEOTIDE SEQUENCE [LARGE SCALE GENOMIC DNA]</scope>
    <source>
        <strain evidence="1 2">V3I3</strain>
    </source>
</reference>
<dbReference type="RefSeq" id="WP_307041712.1">
    <property type="nucleotide sequence ID" value="NZ_JAUSYY010000001.1"/>
</dbReference>
<evidence type="ECO:0000313" key="2">
    <source>
        <dbReference type="Proteomes" id="UP001239083"/>
    </source>
</evidence>
<dbReference type="Gene3D" id="3.30.1330.70">
    <property type="entry name" value="Holliday junction resolvase RusA"/>
    <property type="match status" value="1"/>
</dbReference>
<accession>A0ABU0R8Q2</accession>
<organism evidence="1 2">
    <name type="scientific">Agromyces ramosus</name>
    <dbReference type="NCBI Taxonomy" id="33879"/>
    <lineage>
        <taxon>Bacteria</taxon>
        <taxon>Bacillati</taxon>
        <taxon>Actinomycetota</taxon>
        <taxon>Actinomycetes</taxon>
        <taxon>Micrococcales</taxon>
        <taxon>Microbacteriaceae</taxon>
        <taxon>Agromyces</taxon>
    </lineage>
</organism>
<keyword evidence="2" id="KW-1185">Reference proteome</keyword>